<dbReference type="OrthoDB" id="9803988at2"/>
<evidence type="ECO:0000313" key="8">
    <source>
        <dbReference type="Proteomes" id="UP000241447"/>
    </source>
</evidence>
<evidence type="ECO:0000259" key="6">
    <source>
        <dbReference type="Pfam" id="PF00496"/>
    </source>
</evidence>
<keyword evidence="3" id="KW-0813">Transport</keyword>
<evidence type="ECO:0000313" key="7">
    <source>
        <dbReference type="EMBL" id="AVW90726.1"/>
    </source>
</evidence>
<gene>
    <name evidence="7" type="ORF">DA792_06160</name>
</gene>
<dbReference type="PANTHER" id="PTHR30290">
    <property type="entry name" value="PERIPLASMIC BINDING COMPONENT OF ABC TRANSPORTER"/>
    <property type="match status" value="1"/>
</dbReference>
<reference evidence="7 8" key="1">
    <citation type="submission" date="2018-03" db="EMBL/GenBank/DDBJ databases">
        <title>The Complete Genome of Celeribacter baekdonensis strain LH4, a Thiosulfate-Oxidizing Alphaproteobacterium Isolated from Gulf of Mexico Continental Slope Sediments.</title>
        <authorList>
            <person name="Flood B.E."/>
            <person name="Bailey J.V."/>
            <person name="Leprich D."/>
        </authorList>
    </citation>
    <scope>NUCLEOTIDE SEQUENCE [LARGE SCALE GENOMIC DNA]</scope>
    <source>
        <strain evidence="7 8">LH4</strain>
    </source>
</reference>
<evidence type="ECO:0000256" key="2">
    <source>
        <dbReference type="ARBA" id="ARBA00005695"/>
    </source>
</evidence>
<evidence type="ECO:0000256" key="3">
    <source>
        <dbReference type="ARBA" id="ARBA00022448"/>
    </source>
</evidence>
<accession>A0A2R4M0N9</accession>
<dbReference type="InterPro" id="IPR000914">
    <property type="entry name" value="SBP_5_dom"/>
</dbReference>
<dbReference type="Proteomes" id="UP000241447">
    <property type="component" value="Chromosome"/>
</dbReference>
<dbReference type="GO" id="GO:0015833">
    <property type="term" value="P:peptide transport"/>
    <property type="evidence" value="ECO:0007669"/>
    <property type="project" value="TreeGrafter"/>
</dbReference>
<dbReference type="CDD" id="cd08504">
    <property type="entry name" value="PBP2_OppA"/>
    <property type="match status" value="1"/>
</dbReference>
<dbReference type="InterPro" id="IPR030678">
    <property type="entry name" value="Peptide/Ni-bd"/>
</dbReference>
<evidence type="ECO:0000256" key="5">
    <source>
        <dbReference type="SAM" id="SignalP"/>
    </source>
</evidence>
<dbReference type="GO" id="GO:0030288">
    <property type="term" value="C:outer membrane-bounded periplasmic space"/>
    <property type="evidence" value="ECO:0007669"/>
    <property type="project" value="UniProtKB-ARBA"/>
</dbReference>
<dbReference type="PIRSF" id="PIRSF002741">
    <property type="entry name" value="MppA"/>
    <property type="match status" value="1"/>
</dbReference>
<organism evidence="7 8">
    <name type="scientific">Celeribacter baekdonensis</name>
    <dbReference type="NCBI Taxonomy" id="875171"/>
    <lineage>
        <taxon>Bacteria</taxon>
        <taxon>Pseudomonadati</taxon>
        <taxon>Pseudomonadota</taxon>
        <taxon>Alphaproteobacteria</taxon>
        <taxon>Rhodobacterales</taxon>
        <taxon>Roseobacteraceae</taxon>
        <taxon>Celeribacter</taxon>
    </lineage>
</organism>
<dbReference type="SUPFAM" id="SSF53850">
    <property type="entry name" value="Periplasmic binding protein-like II"/>
    <property type="match status" value="1"/>
</dbReference>
<sequence length="520" mass="56581">MRSAAVVLVVSMATAAMAETTLNRGNLDDPESLDPHRTSTLAEANLMRDLFSGLVSLDAGAHLIAGAAESWAVSEDGLTYTFTLRANGTWSDGSPVTAEDFVYSWRRVVTPETAAEYAYMLAPVKNASAITAGELAPETLGIKALDAHTLEISLNAPTPYFLQMLTHQSTYPVQKANIDAFGNAFTKPGNLVSNGAYVLADFVPNDHITLTKNDAFFAADTVSIETVNYFPTADAAAAVKRFEAGELDINRDFPTEQTEDLSAKLGDQLRVGPILGTYYYGFKMDKAPWNNPKLRQAISMLIDREFLAEKVWQDTMLPAYSFVPPGIDGYDGVALDYADMSPLDREDAAVAILTDLGYGPQNPLAMELRYNTSDNNTNTAVAIQEMLAPFGIQVSLVNADTKSHYGHLEAKGDFDIARAAWFADYSDPENFLSLCSSGTGNNYTQYSSAAFDDLMAQAANEADPVQRMADLAKAEAVGVAQDLCVMPLMFYSYHNLVSDRISGWQDNVMDVHPSRFLSVE</sequence>
<feature type="domain" description="Solute-binding protein family 5" evidence="6">
    <location>
        <begin position="64"/>
        <end position="442"/>
    </location>
</feature>
<dbReference type="FunFam" id="3.90.76.10:FF:000001">
    <property type="entry name" value="Oligopeptide ABC transporter substrate-binding protein"/>
    <property type="match status" value="1"/>
</dbReference>
<dbReference type="Pfam" id="PF00496">
    <property type="entry name" value="SBP_bac_5"/>
    <property type="match status" value="1"/>
</dbReference>
<dbReference type="AlphaFoldDB" id="A0A2R4M0N9"/>
<dbReference type="Gene3D" id="3.40.190.10">
    <property type="entry name" value="Periplasmic binding protein-like II"/>
    <property type="match status" value="1"/>
</dbReference>
<dbReference type="GO" id="GO:0043190">
    <property type="term" value="C:ATP-binding cassette (ABC) transporter complex"/>
    <property type="evidence" value="ECO:0007669"/>
    <property type="project" value="InterPro"/>
</dbReference>
<feature type="chain" id="PRO_5015359977" evidence="5">
    <location>
        <begin position="19"/>
        <end position="520"/>
    </location>
</feature>
<dbReference type="InterPro" id="IPR039424">
    <property type="entry name" value="SBP_5"/>
</dbReference>
<keyword evidence="4 5" id="KW-0732">Signal</keyword>
<evidence type="ECO:0000256" key="1">
    <source>
        <dbReference type="ARBA" id="ARBA00004418"/>
    </source>
</evidence>
<dbReference type="EMBL" id="CP028475">
    <property type="protein sequence ID" value="AVW90726.1"/>
    <property type="molecule type" value="Genomic_DNA"/>
</dbReference>
<feature type="signal peptide" evidence="5">
    <location>
        <begin position="1"/>
        <end position="18"/>
    </location>
</feature>
<dbReference type="GO" id="GO:1904680">
    <property type="term" value="F:peptide transmembrane transporter activity"/>
    <property type="evidence" value="ECO:0007669"/>
    <property type="project" value="TreeGrafter"/>
</dbReference>
<dbReference type="Gene3D" id="3.90.76.10">
    <property type="entry name" value="Dipeptide-binding Protein, Domain 1"/>
    <property type="match status" value="1"/>
</dbReference>
<evidence type="ECO:0000256" key="4">
    <source>
        <dbReference type="ARBA" id="ARBA00022729"/>
    </source>
</evidence>
<dbReference type="Gene3D" id="3.10.105.10">
    <property type="entry name" value="Dipeptide-binding Protein, Domain 3"/>
    <property type="match status" value="1"/>
</dbReference>
<dbReference type="PANTHER" id="PTHR30290:SF10">
    <property type="entry name" value="PERIPLASMIC OLIGOPEPTIDE-BINDING PROTEIN-RELATED"/>
    <property type="match status" value="1"/>
</dbReference>
<comment type="similarity">
    <text evidence="2">Belongs to the bacterial solute-binding protein 5 family.</text>
</comment>
<comment type="subcellular location">
    <subcellularLocation>
        <location evidence="1">Periplasm</location>
    </subcellularLocation>
</comment>
<proteinExistence type="inferred from homology"/>
<name>A0A2R4M0N9_9RHOB</name>
<dbReference type="KEGG" id="cbak:DA792_06160"/>
<protein>
    <submittedName>
        <fullName evidence="7">ABC transporter substrate-binding protein</fullName>
    </submittedName>
</protein>